<evidence type="ECO:0000259" key="14">
    <source>
        <dbReference type="SMART" id="SM00382"/>
    </source>
</evidence>
<dbReference type="GO" id="GO:0005829">
    <property type="term" value="C:cytosol"/>
    <property type="evidence" value="ECO:0007669"/>
    <property type="project" value="TreeGrafter"/>
</dbReference>
<evidence type="ECO:0000256" key="12">
    <source>
        <dbReference type="ARBA" id="ARBA00048778"/>
    </source>
</evidence>
<dbReference type="Gene3D" id="3.10.330.10">
    <property type="match status" value="1"/>
</dbReference>
<dbReference type="Gene3D" id="3.40.50.300">
    <property type="entry name" value="P-loop containing nucleotide triphosphate hydrolases"/>
    <property type="match status" value="2"/>
</dbReference>
<feature type="domain" description="AAA+ ATPase" evidence="14">
    <location>
        <begin position="434"/>
        <end position="577"/>
    </location>
</feature>
<protein>
    <recommendedName>
        <fullName evidence="11">Peroxisomal ATPase PEX1</fullName>
    </recommendedName>
    <alternativeName>
        <fullName evidence="10">Peroxin-1</fullName>
    </alternativeName>
</protein>
<keyword evidence="6" id="KW-0378">Hydrolase</keyword>
<dbReference type="Pfam" id="PF17862">
    <property type="entry name" value="AAA_lid_3"/>
    <property type="match status" value="1"/>
</dbReference>
<dbReference type="InterPro" id="IPR041569">
    <property type="entry name" value="AAA_lid_3"/>
</dbReference>
<dbReference type="OrthoDB" id="2187at2759"/>
<keyword evidence="9" id="KW-0472">Membrane</keyword>
<dbReference type="AlphaFoldDB" id="G7DX16"/>
<comment type="caution">
    <text evidence="15">The sequence shown here is derived from an EMBL/GenBank/DDBJ whole genome shotgun (WGS) entry which is preliminary data.</text>
</comment>
<proteinExistence type="inferred from homology"/>
<keyword evidence="4" id="KW-0962">Peroxisome biogenesis</keyword>
<dbReference type="InterPro" id="IPR015342">
    <property type="entry name" value="PEX1-N_C-lobe"/>
</dbReference>
<comment type="similarity">
    <text evidence="2">Belongs to the AAA ATPase family.</text>
</comment>
<dbReference type="GO" id="GO:0005778">
    <property type="term" value="C:peroxisomal membrane"/>
    <property type="evidence" value="ECO:0007669"/>
    <property type="project" value="TreeGrafter"/>
</dbReference>
<organism evidence="15 16">
    <name type="scientific">Mixia osmundae (strain CBS 9802 / IAM 14324 / JCM 22182 / KY 12970)</name>
    <dbReference type="NCBI Taxonomy" id="764103"/>
    <lineage>
        <taxon>Eukaryota</taxon>
        <taxon>Fungi</taxon>
        <taxon>Dikarya</taxon>
        <taxon>Basidiomycota</taxon>
        <taxon>Pucciniomycotina</taxon>
        <taxon>Mixiomycetes</taxon>
        <taxon>Mixiales</taxon>
        <taxon>Mixiaceae</taxon>
        <taxon>Mixia</taxon>
    </lineage>
</organism>
<dbReference type="Proteomes" id="UP000009131">
    <property type="component" value="Unassembled WGS sequence"/>
</dbReference>
<dbReference type="GO" id="GO:0016887">
    <property type="term" value="F:ATP hydrolysis activity"/>
    <property type="evidence" value="ECO:0007669"/>
    <property type="project" value="InterPro"/>
</dbReference>
<dbReference type="GO" id="GO:0005524">
    <property type="term" value="F:ATP binding"/>
    <property type="evidence" value="ECO:0007669"/>
    <property type="project" value="UniProtKB-KW"/>
</dbReference>
<dbReference type="InterPro" id="IPR029067">
    <property type="entry name" value="CDC48_domain_2-like_sf"/>
</dbReference>
<dbReference type="InParanoid" id="G7DX16"/>
<keyword evidence="8" id="KW-0653">Protein transport</keyword>
<keyword evidence="7" id="KW-0067">ATP-binding</keyword>
<dbReference type="eggNOG" id="KOG0735">
    <property type="taxonomic scope" value="Eukaryota"/>
</dbReference>
<name>G7DX16_MIXOS</name>
<sequence length="1031" mass="111469">MARSAKVRYRSLRSSLVNLPLSIHGPLVSRGVAPQNLVVELSWRSETTQSINELTSKVPKVRAYLGWTGLSSSVTFASNASTSSSSNDLIELDPQLGKELALPEGTQVSISLLTTLSTAQSIGISPLTPDDWEILALHAESIETSFLNQVRAASPGGIVCVWLKALHGAGASNRTLLRFKVDTVEPATDRAVRLSNDTEVVVAPKLRAPEPVPLAASQSEATPARQSDSDKALALKRATSQLLRVLPSELAGYSTQDGEREDEDAASHERTALVHPALFKKLLYVFPSTKCALRFVPRPKAPSTQQTAASASTSSAEQPQRPLLPTADIFLAASTKVPQDHIWLPRPVQTELALDEIWYPLVRLLAPAAATPSRSAKDASAAMLSPSAQPVTPGVNANSAKQSKSVQLCGVDVMLDKAVRFVLHTFATRQDGSRTAGLLLTGSSGAGKTVIARELARRLERDPSILASTKYVDCSKMVDERLQVFKDNLNEWIDQAHWHAPAVIILDNLHRLLPGEVEHIDSFRSLHYASVFLAAFDAALRRRPIVLIATADSSTSLHPLLLTSHLLGEKINLPAPNKIARRDLLRSLAEGKAVSSDLNVSSLDYVTLSTTTDGYLPADLRDLVDRAVQQAAIRSASSKAPGLSLLVSDFETVQKDFAPLSLRDVKLHKSDVKWSDIGGLSETRRVLRETLEWPTKYAAIFASCPLRLRSGLLLYGFPGCGKTLLASAVAQECGLNFISVKGPEILNKYIGASEKSVRDLFERASAAKPCVLFFDEFDSIAPKRGHDSTGVTDRVVNQMLTQMDGAEGLDGVYVLAATSRPDLIDPALLRPGRLDKSLLCDMPTFGERAEIMRACSRKIEMSPDVDLYELAEATEGFTGADLQALIYNAHLDCIHASIPAVNAVDSESKTDEGEDGVKYITFGPSRASNGTTVLSRAEKAKVSQRLEVIMTNLKTANGGQDRQIKAISAPHKNIVTQDHLRKSLQSTRPSVPQEEIYRLKAIYEQFVSGRSANGLQSGEASGEIGGRATLG</sequence>
<feature type="region of interest" description="Disordered" evidence="13">
    <location>
        <begin position="299"/>
        <end position="319"/>
    </location>
</feature>
<dbReference type="FunFam" id="3.40.50.300:FF:000149">
    <property type="entry name" value="Nuclear valosin-containing protein-like"/>
    <property type="match status" value="1"/>
</dbReference>
<dbReference type="InterPro" id="IPR027417">
    <property type="entry name" value="P-loop_NTPase"/>
</dbReference>
<keyword evidence="5" id="KW-0547">Nucleotide-binding</keyword>
<accession>G7DX16</accession>
<dbReference type="Pfam" id="PF00004">
    <property type="entry name" value="AAA"/>
    <property type="match status" value="2"/>
</dbReference>
<dbReference type="GO" id="GO:0016558">
    <property type="term" value="P:protein import into peroxisome matrix"/>
    <property type="evidence" value="ECO:0007669"/>
    <property type="project" value="TreeGrafter"/>
</dbReference>
<feature type="region of interest" description="Disordered" evidence="13">
    <location>
        <begin position="211"/>
        <end position="232"/>
    </location>
</feature>
<evidence type="ECO:0000256" key="2">
    <source>
        <dbReference type="ARBA" id="ARBA00006914"/>
    </source>
</evidence>
<dbReference type="PANTHER" id="PTHR23077">
    <property type="entry name" value="AAA-FAMILY ATPASE"/>
    <property type="match status" value="1"/>
</dbReference>
<dbReference type="EMBL" id="BABT02000054">
    <property type="protein sequence ID" value="GAA95113.1"/>
    <property type="molecule type" value="Genomic_DNA"/>
</dbReference>
<dbReference type="InterPro" id="IPR003959">
    <property type="entry name" value="ATPase_AAA_core"/>
</dbReference>
<dbReference type="SUPFAM" id="SSF52540">
    <property type="entry name" value="P-loop containing nucleoside triphosphate hydrolases"/>
    <property type="match status" value="2"/>
</dbReference>
<reference evidence="15 16" key="2">
    <citation type="journal article" date="2012" name="Open Biol.">
        <title>Characteristics of nucleosomes and linker DNA regions on the genome of the basidiomycete Mixia osmundae revealed by mono- and dinucleosome mapping.</title>
        <authorList>
            <person name="Nishida H."/>
            <person name="Kondo S."/>
            <person name="Matsumoto T."/>
            <person name="Suzuki Y."/>
            <person name="Yoshikawa H."/>
            <person name="Taylor T.D."/>
            <person name="Sugiyama J."/>
        </authorList>
    </citation>
    <scope>NUCLEOTIDE SEQUENCE [LARGE SCALE GENOMIC DNA]</scope>
    <source>
        <strain evidence="16">CBS 9802 / IAM 14324 / JCM 22182 / KY 12970</strain>
    </source>
</reference>
<dbReference type="PROSITE" id="PS00674">
    <property type="entry name" value="AAA"/>
    <property type="match status" value="1"/>
</dbReference>
<dbReference type="STRING" id="764103.G7DX16"/>
<evidence type="ECO:0000313" key="15">
    <source>
        <dbReference type="EMBL" id="GAA95113.1"/>
    </source>
</evidence>
<evidence type="ECO:0000256" key="8">
    <source>
        <dbReference type="ARBA" id="ARBA00022927"/>
    </source>
</evidence>
<evidence type="ECO:0000313" key="16">
    <source>
        <dbReference type="Proteomes" id="UP000009131"/>
    </source>
</evidence>
<evidence type="ECO:0000256" key="9">
    <source>
        <dbReference type="ARBA" id="ARBA00023136"/>
    </source>
</evidence>
<comment type="subcellular location">
    <subcellularLocation>
        <location evidence="1">Membrane</location>
    </subcellularLocation>
</comment>
<evidence type="ECO:0000256" key="10">
    <source>
        <dbReference type="ARBA" id="ARBA00032509"/>
    </source>
</evidence>
<evidence type="ECO:0000256" key="4">
    <source>
        <dbReference type="ARBA" id="ARBA00022593"/>
    </source>
</evidence>
<evidence type="ECO:0000256" key="6">
    <source>
        <dbReference type="ARBA" id="ARBA00022801"/>
    </source>
</evidence>
<dbReference type="InterPro" id="IPR009010">
    <property type="entry name" value="Asp_de-COase-like_dom_sf"/>
</dbReference>
<evidence type="ECO:0000256" key="1">
    <source>
        <dbReference type="ARBA" id="ARBA00004370"/>
    </source>
</evidence>
<dbReference type="InterPro" id="IPR003593">
    <property type="entry name" value="AAA+_ATPase"/>
</dbReference>
<dbReference type="SUPFAM" id="SSF54585">
    <property type="entry name" value="Cdc48 domain 2-like"/>
    <property type="match status" value="1"/>
</dbReference>
<dbReference type="SUPFAM" id="SSF50692">
    <property type="entry name" value="ADC-like"/>
    <property type="match status" value="1"/>
</dbReference>
<dbReference type="Gene3D" id="1.10.8.60">
    <property type="match status" value="2"/>
</dbReference>
<evidence type="ECO:0000256" key="11">
    <source>
        <dbReference type="ARBA" id="ARBA00034532"/>
    </source>
</evidence>
<feature type="compositionally biased region" description="Polar residues" evidence="13">
    <location>
        <begin position="216"/>
        <end position="226"/>
    </location>
</feature>
<dbReference type="InterPro" id="IPR050168">
    <property type="entry name" value="AAA_ATPase_domain"/>
</dbReference>
<dbReference type="HOGENOM" id="CLU_000688_1_0_1"/>
<dbReference type="Pfam" id="PF09262">
    <property type="entry name" value="PEX-1N"/>
    <property type="match status" value="1"/>
</dbReference>
<comment type="catalytic activity">
    <reaction evidence="12">
        <text>ATP + H2O = ADP + phosphate + H(+)</text>
        <dbReference type="Rhea" id="RHEA:13065"/>
        <dbReference type="ChEBI" id="CHEBI:15377"/>
        <dbReference type="ChEBI" id="CHEBI:15378"/>
        <dbReference type="ChEBI" id="CHEBI:30616"/>
        <dbReference type="ChEBI" id="CHEBI:43474"/>
        <dbReference type="ChEBI" id="CHEBI:456216"/>
    </reaction>
    <physiologicalReaction direction="left-to-right" evidence="12">
        <dbReference type="Rhea" id="RHEA:13066"/>
    </physiologicalReaction>
</comment>
<feature type="domain" description="AAA+ ATPase" evidence="14">
    <location>
        <begin position="708"/>
        <end position="843"/>
    </location>
</feature>
<dbReference type="SMART" id="SM00382">
    <property type="entry name" value="AAA"/>
    <property type="match status" value="2"/>
</dbReference>
<evidence type="ECO:0000256" key="5">
    <source>
        <dbReference type="ARBA" id="ARBA00022741"/>
    </source>
</evidence>
<keyword evidence="3" id="KW-0813">Transport</keyword>
<evidence type="ECO:0000256" key="3">
    <source>
        <dbReference type="ARBA" id="ARBA00022448"/>
    </source>
</evidence>
<dbReference type="CDD" id="cd19526">
    <property type="entry name" value="RecA-like_PEX1_r2"/>
    <property type="match status" value="1"/>
</dbReference>
<dbReference type="PANTHER" id="PTHR23077:SF12">
    <property type="entry name" value="PEROXISOMAL ATPASE PEX1"/>
    <property type="match status" value="1"/>
</dbReference>
<evidence type="ECO:0000256" key="13">
    <source>
        <dbReference type="SAM" id="MobiDB-lite"/>
    </source>
</evidence>
<dbReference type="InterPro" id="IPR003960">
    <property type="entry name" value="ATPase_AAA_CS"/>
</dbReference>
<keyword evidence="16" id="KW-1185">Reference proteome</keyword>
<feature type="compositionally biased region" description="Low complexity" evidence="13">
    <location>
        <begin position="301"/>
        <end position="319"/>
    </location>
</feature>
<gene>
    <name evidence="15" type="primary">Mo01768</name>
    <name evidence="15" type="ORF">E5Q_01768</name>
</gene>
<evidence type="ECO:0000256" key="7">
    <source>
        <dbReference type="ARBA" id="ARBA00022840"/>
    </source>
</evidence>
<reference evidence="15 16" key="1">
    <citation type="journal article" date="2011" name="J. Gen. Appl. Microbiol.">
        <title>Draft genome sequencing of the enigmatic basidiomycete Mixia osmundae.</title>
        <authorList>
            <person name="Nishida H."/>
            <person name="Nagatsuka Y."/>
            <person name="Sugiyama J."/>
        </authorList>
    </citation>
    <scope>NUCLEOTIDE SEQUENCE [LARGE SCALE GENOMIC DNA]</scope>
    <source>
        <strain evidence="16">CBS 9802 / IAM 14324 / JCM 22182 / KY 12970</strain>
    </source>
</reference>
<dbReference type="FunCoup" id="G7DX16">
    <property type="interactions" value="306"/>
</dbReference>